<dbReference type="InterPro" id="IPR050624">
    <property type="entry name" value="HTH-type_Tx_Regulator"/>
</dbReference>
<protein>
    <recommendedName>
        <fullName evidence="2">HTH tetR-type domain-containing protein</fullName>
    </recommendedName>
</protein>
<evidence type="ECO:0000313" key="3">
    <source>
        <dbReference type="EMBL" id="OKP85382.1"/>
    </source>
</evidence>
<evidence type="ECO:0000259" key="2">
    <source>
        <dbReference type="Pfam" id="PF00440"/>
    </source>
</evidence>
<sequence>MKDITDLRVIKTIENIKRGFEACIRQKTFSSISVRDITAAARINRSTFYKYYEDKYQLRELLVKSTLGDLANNVNLASFNLENKQTNESLNALRKQLEFMYDHKDWYLILWNKNMELLIYEDMVRLFERRTRECLCENRKGTETGKEKELSEKQELLTRLFASSAMTTVKWWYEYSPHMIPADVANIIMDNIKFGMHRAFEI</sequence>
<dbReference type="Pfam" id="PF00440">
    <property type="entry name" value="TetR_N"/>
    <property type="match status" value="1"/>
</dbReference>
<dbReference type="PANTHER" id="PTHR43479">
    <property type="entry name" value="ACREF/ENVCD OPERON REPRESSOR-RELATED"/>
    <property type="match status" value="1"/>
</dbReference>
<reference evidence="3 4" key="1">
    <citation type="submission" date="2016-03" db="EMBL/GenBank/DDBJ databases">
        <authorList>
            <person name="Sant'Anna F.H."/>
            <person name="Ambrosini A."/>
            <person name="Souza R."/>
            <person name="Bach E."/>
            <person name="Fernandes G."/>
            <person name="Balsanelli E."/>
            <person name="Baura V.A."/>
            <person name="Souza E.M."/>
            <person name="Passaglia L."/>
        </authorList>
    </citation>
    <scope>NUCLEOTIDE SEQUENCE [LARGE SCALE GENOMIC DNA]</scope>
    <source>
        <strain evidence="3 4">P26E</strain>
    </source>
</reference>
<keyword evidence="1" id="KW-0238">DNA-binding</keyword>
<dbReference type="PANTHER" id="PTHR43479:SF7">
    <property type="entry name" value="TETR-FAMILY TRANSCRIPTIONAL REGULATOR"/>
    <property type="match status" value="1"/>
</dbReference>
<dbReference type="Gene3D" id="1.10.357.10">
    <property type="entry name" value="Tetracycline Repressor, domain 2"/>
    <property type="match status" value="1"/>
</dbReference>
<dbReference type="SUPFAM" id="SSF46689">
    <property type="entry name" value="Homeodomain-like"/>
    <property type="match status" value="1"/>
</dbReference>
<dbReference type="RefSeq" id="WP_074108015.1">
    <property type="nucleotide sequence ID" value="NZ_LVWI01000045.1"/>
</dbReference>
<dbReference type="Proteomes" id="UP000186058">
    <property type="component" value="Unassembled WGS sequence"/>
</dbReference>
<evidence type="ECO:0000256" key="1">
    <source>
        <dbReference type="ARBA" id="ARBA00023125"/>
    </source>
</evidence>
<feature type="domain" description="HTH tetR-type" evidence="2">
    <location>
        <begin position="23"/>
        <end position="60"/>
    </location>
</feature>
<accession>A0ABX3EQ93</accession>
<name>A0ABX3EQ93_9BACL</name>
<dbReference type="EMBL" id="LVWI01000045">
    <property type="protein sequence ID" value="OKP85382.1"/>
    <property type="molecule type" value="Genomic_DNA"/>
</dbReference>
<evidence type="ECO:0000313" key="4">
    <source>
        <dbReference type="Proteomes" id="UP000186058"/>
    </source>
</evidence>
<dbReference type="InterPro" id="IPR009057">
    <property type="entry name" value="Homeodomain-like_sf"/>
</dbReference>
<dbReference type="InterPro" id="IPR001647">
    <property type="entry name" value="HTH_TetR"/>
</dbReference>
<keyword evidence="4" id="KW-1185">Reference proteome</keyword>
<proteinExistence type="predicted"/>
<comment type="caution">
    <text evidence="3">The sequence shown here is derived from an EMBL/GenBank/DDBJ whole genome shotgun (WGS) entry which is preliminary data.</text>
</comment>
<organism evidence="3 4">
    <name type="scientific">Paenibacillus helianthi</name>
    <dbReference type="NCBI Taxonomy" id="1349432"/>
    <lineage>
        <taxon>Bacteria</taxon>
        <taxon>Bacillati</taxon>
        <taxon>Bacillota</taxon>
        <taxon>Bacilli</taxon>
        <taxon>Bacillales</taxon>
        <taxon>Paenibacillaceae</taxon>
        <taxon>Paenibacillus</taxon>
    </lineage>
</organism>
<gene>
    <name evidence="3" type="ORF">A3844_16470</name>
</gene>